<feature type="domain" description="HTH lysR-type" evidence="5">
    <location>
        <begin position="1"/>
        <end position="58"/>
    </location>
</feature>
<evidence type="ECO:0000313" key="6">
    <source>
        <dbReference type="EMBL" id="UOQ49326.1"/>
    </source>
</evidence>
<evidence type="ECO:0000256" key="4">
    <source>
        <dbReference type="ARBA" id="ARBA00023163"/>
    </source>
</evidence>
<keyword evidence="2" id="KW-0805">Transcription regulation</keyword>
<gene>
    <name evidence="6" type="ORF">MUN88_04160</name>
</gene>
<dbReference type="Gene3D" id="3.40.190.290">
    <property type="match status" value="1"/>
</dbReference>
<dbReference type="Pfam" id="PF00126">
    <property type="entry name" value="HTH_1"/>
    <property type="match status" value="1"/>
</dbReference>
<organism evidence="6 7">
    <name type="scientific">Gracilibacillus caseinilyticus</name>
    <dbReference type="NCBI Taxonomy" id="2932256"/>
    <lineage>
        <taxon>Bacteria</taxon>
        <taxon>Bacillati</taxon>
        <taxon>Bacillota</taxon>
        <taxon>Bacilli</taxon>
        <taxon>Bacillales</taxon>
        <taxon>Bacillaceae</taxon>
        <taxon>Gracilibacillus</taxon>
    </lineage>
</organism>
<dbReference type="CDD" id="cd05466">
    <property type="entry name" value="PBP2_LTTR_substrate"/>
    <property type="match status" value="1"/>
</dbReference>
<dbReference type="PANTHER" id="PTHR30126">
    <property type="entry name" value="HTH-TYPE TRANSCRIPTIONAL REGULATOR"/>
    <property type="match status" value="1"/>
</dbReference>
<name>A0ABY4EY46_9BACI</name>
<dbReference type="SUPFAM" id="SSF53850">
    <property type="entry name" value="Periplasmic binding protein-like II"/>
    <property type="match status" value="1"/>
</dbReference>
<evidence type="ECO:0000256" key="1">
    <source>
        <dbReference type="ARBA" id="ARBA00009437"/>
    </source>
</evidence>
<dbReference type="InterPro" id="IPR036388">
    <property type="entry name" value="WH-like_DNA-bd_sf"/>
</dbReference>
<evidence type="ECO:0000256" key="2">
    <source>
        <dbReference type="ARBA" id="ARBA00023015"/>
    </source>
</evidence>
<accession>A0ABY4EY46</accession>
<dbReference type="EMBL" id="CP095072">
    <property type="protein sequence ID" value="UOQ49326.1"/>
    <property type="molecule type" value="Genomic_DNA"/>
</dbReference>
<dbReference type="Gene3D" id="1.10.10.10">
    <property type="entry name" value="Winged helix-like DNA-binding domain superfamily/Winged helix DNA-binding domain"/>
    <property type="match status" value="1"/>
</dbReference>
<keyword evidence="4" id="KW-0804">Transcription</keyword>
<dbReference type="InterPro" id="IPR036390">
    <property type="entry name" value="WH_DNA-bd_sf"/>
</dbReference>
<dbReference type="Proteomes" id="UP000831782">
    <property type="component" value="Chromosome"/>
</dbReference>
<dbReference type="PANTHER" id="PTHR30126:SF21">
    <property type="entry name" value="TRANSCRIPTIONAL REGULATOR-RELATED"/>
    <property type="match status" value="1"/>
</dbReference>
<dbReference type="PROSITE" id="PS50931">
    <property type="entry name" value="HTH_LYSR"/>
    <property type="match status" value="1"/>
</dbReference>
<keyword evidence="7" id="KW-1185">Reference proteome</keyword>
<dbReference type="InterPro" id="IPR000847">
    <property type="entry name" value="LysR_HTH_N"/>
</dbReference>
<dbReference type="InterPro" id="IPR005119">
    <property type="entry name" value="LysR_subst-bd"/>
</dbReference>
<evidence type="ECO:0000256" key="3">
    <source>
        <dbReference type="ARBA" id="ARBA00023125"/>
    </source>
</evidence>
<dbReference type="RefSeq" id="WP_244721227.1">
    <property type="nucleotide sequence ID" value="NZ_CP095072.1"/>
</dbReference>
<protein>
    <submittedName>
        <fullName evidence="6">LysR family transcriptional regulator</fullName>
    </submittedName>
</protein>
<evidence type="ECO:0000259" key="5">
    <source>
        <dbReference type="PROSITE" id="PS50931"/>
    </source>
</evidence>
<evidence type="ECO:0000313" key="7">
    <source>
        <dbReference type="Proteomes" id="UP000831782"/>
    </source>
</evidence>
<dbReference type="PRINTS" id="PR00039">
    <property type="entry name" value="HTHLYSR"/>
</dbReference>
<dbReference type="SUPFAM" id="SSF46785">
    <property type="entry name" value="Winged helix' DNA-binding domain"/>
    <property type="match status" value="1"/>
</dbReference>
<keyword evidence="3" id="KW-0238">DNA-binding</keyword>
<proteinExistence type="inferred from homology"/>
<dbReference type="Pfam" id="PF03466">
    <property type="entry name" value="LysR_substrate"/>
    <property type="match status" value="1"/>
</dbReference>
<comment type="similarity">
    <text evidence="1">Belongs to the LysR transcriptional regulatory family.</text>
</comment>
<sequence length="291" mass="34057">MHYDQLKTFLKVVELKNFTKVAEALHITQSTVTARIQQIEAFYGQKLFIRHKGNIQLTSIGYKLLPMLQRQMNLWEKTKKVANEELENAFQINISATYSLWRKISTNIIKKLYQEHDPSYLHLKTDHSHFIIQNILDGSTDFGIVYNKPISKEIASVLIQKDTFSLYKHRDLRINQPLSFQDLSNETWIYLNWGHSFEAWMEKENEQKIQPKIEVGHSDLAIQLINDVKGLAFLSDNEVKQSDLGQHLERLCFESQSPIPFQAIYFIFKASRKHETPIKETLCLFKNGDLE</sequence>
<reference evidence="6 7" key="1">
    <citation type="submission" date="2022-04" db="EMBL/GenBank/DDBJ databases">
        <title>Gracilibacillus sp. isolated from saltern.</title>
        <authorList>
            <person name="Won M."/>
            <person name="Lee C.-M."/>
            <person name="Woen H.-Y."/>
            <person name="Kwon S.-W."/>
        </authorList>
    </citation>
    <scope>NUCLEOTIDE SEQUENCE [LARGE SCALE GENOMIC DNA]</scope>
    <source>
        <strain evidence="6 7">SSWR10-1</strain>
    </source>
</reference>